<protein>
    <submittedName>
        <fullName evidence="9">Ethylene-responsive transcription factor</fullName>
    </submittedName>
</protein>
<dbReference type="CDD" id="cd00018">
    <property type="entry name" value="AP2"/>
    <property type="match status" value="1"/>
</dbReference>
<gene>
    <name evidence="9" type="ORF">CEY00_Acc10329</name>
</gene>
<evidence type="ECO:0000256" key="6">
    <source>
        <dbReference type="ARBA" id="ARBA00023242"/>
    </source>
</evidence>
<evidence type="ECO:0000256" key="4">
    <source>
        <dbReference type="ARBA" id="ARBA00023125"/>
    </source>
</evidence>
<proteinExistence type="predicted"/>
<dbReference type="AlphaFoldDB" id="A0A2R6R5M5"/>
<comment type="caution">
    <text evidence="9">The sequence shown here is derived from an EMBL/GenBank/DDBJ whole genome shotgun (WGS) entry which is preliminary data.</text>
</comment>
<evidence type="ECO:0000256" key="1">
    <source>
        <dbReference type="ARBA" id="ARBA00004123"/>
    </source>
</evidence>
<reference evidence="10" key="2">
    <citation type="journal article" date="2018" name="BMC Genomics">
        <title>A manually annotated Actinidia chinensis var. chinensis (kiwifruit) genome highlights the challenges associated with draft genomes and gene prediction in plants.</title>
        <authorList>
            <person name="Pilkington S.M."/>
            <person name="Crowhurst R."/>
            <person name="Hilario E."/>
            <person name="Nardozza S."/>
            <person name="Fraser L."/>
            <person name="Peng Y."/>
            <person name="Gunaseelan K."/>
            <person name="Simpson R."/>
            <person name="Tahir J."/>
            <person name="Deroles S.C."/>
            <person name="Templeton K."/>
            <person name="Luo Z."/>
            <person name="Davy M."/>
            <person name="Cheng C."/>
            <person name="McNeilage M."/>
            <person name="Scaglione D."/>
            <person name="Liu Y."/>
            <person name="Zhang Q."/>
            <person name="Datson P."/>
            <person name="De Silva N."/>
            <person name="Gardiner S.E."/>
            <person name="Bassett H."/>
            <person name="Chagne D."/>
            <person name="McCallum J."/>
            <person name="Dzierzon H."/>
            <person name="Deng C."/>
            <person name="Wang Y.Y."/>
            <person name="Barron L."/>
            <person name="Manako K."/>
            <person name="Bowen J."/>
            <person name="Foster T.M."/>
            <person name="Erridge Z.A."/>
            <person name="Tiffin H."/>
            <person name="Waite C.N."/>
            <person name="Davies K.M."/>
            <person name="Grierson E.P."/>
            <person name="Laing W.A."/>
            <person name="Kirk R."/>
            <person name="Chen X."/>
            <person name="Wood M."/>
            <person name="Montefiori M."/>
            <person name="Brummell D.A."/>
            <person name="Schwinn K.E."/>
            <person name="Catanach A."/>
            <person name="Fullerton C."/>
            <person name="Li D."/>
            <person name="Meiyalaghan S."/>
            <person name="Nieuwenhuizen N."/>
            <person name="Read N."/>
            <person name="Prakash R."/>
            <person name="Hunter D."/>
            <person name="Zhang H."/>
            <person name="McKenzie M."/>
            <person name="Knabel M."/>
            <person name="Harris A."/>
            <person name="Allan A.C."/>
            <person name="Gleave A."/>
            <person name="Chen A."/>
            <person name="Janssen B.J."/>
            <person name="Plunkett B."/>
            <person name="Ampomah-Dwamena C."/>
            <person name="Voogd C."/>
            <person name="Leif D."/>
            <person name="Lafferty D."/>
            <person name="Souleyre E.J.F."/>
            <person name="Varkonyi-Gasic E."/>
            <person name="Gambi F."/>
            <person name="Hanley J."/>
            <person name="Yao J.L."/>
            <person name="Cheung J."/>
            <person name="David K.M."/>
            <person name="Warren B."/>
            <person name="Marsh K."/>
            <person name="Snowden K.C."/>
            <person name="Lin-Wang K."/>
            <person name="Brian L."/>
            <person name="Martinez-Sanchez M."/>
            <person name="Wang M."/>
            <person name="Ileperuma N."/>
            <person name="Macnee N."/>
            <person name="Campin R."/>
            <person name="McAtee P."/>
            <person name="Drummond R.S.M."/>
            <person name="Espley R.V."/>
            <person name="Ireland H.S."/>
            <person name="Wu R."/>
            <person name="Atkinson R.G."/>
            <person name="Karunairetnam S."/>
            <person name="Bulley S."/>
            <person name="Chunkath S."/>
            <person name="Hanley Z."/>
            <person name="Storey R."/>
            <person name="Thrimawithana A.H."/>
            <person name="Thomson S."/>
            <person name="David C."/>
            <person name="Testolin R."/>
            <person name="Huang H."/>
            <person name="Hellens R.P."/>
            <person name="Schaffer R.J."/>
        </authorList>
    </citation>
    <scope>NUCLEOTIDE SEQUENCE [LARGE SCALE GENOMIC DNA]</scope>
    <source>
        <strain evidence="10">cv. Red5</strain>
    </source>
</reference>
<dbReference type="SMART" id="SM00380">
    <property type="entry name" value="AP2"/>
    <property type="match status" value="1"/>
</dbReference>
<dbReference type="EMBL" id="NKQK01000009">
    <property type="protein sequence ID" value="PSS21285.1"/>
    <property type="molecule type" value="Genomic_DNA"/>
</dbReference>
<keyword evidence="5" id="KW-0804">Transcription</keyword>
<accession>A0A2R6R5M5</accession>
<dbReference type="SUPFAM" id="SSF54171">
    <property type="entry name" value="DNA-binding domain"/>
    <property type="match status" value="1"/>
</dbReference>
<keyword evidence="10" id="KW-1185">Reference proteome</keyword>
<dbReference type="GO" id="GO:0003700">
    <property type="term" value="F:DNA-binding transcription factor activity"/>
    <property type="evidence" value="ECO:0007669"/>
    <property type="project" value="InterPro"/>
</dbReference>
<evidence type="ECO:0000313" key="9">
    <source>
        <dbReference type="EMBL" id="PSS21285.1"/>
    </source>
</evidence>
<evidence type="ECO:0000256" key="3">
    <source>
        <dbReference type="ARBA" id="ARBA00023015"/>
    </source>
</evidence>
<dbReference type="InParanoid" id="A0A2R6R5M5"/>
<sequence length="180" mass="19931">MQKSSSSPQKDELEPERSLTLPSRLTRERELSIMVSALKHVIYGNGNDVSPANIVALQDATSSSLAPPSGTKIQPMLVIPEGDTCQLCKINGCLGCNLFEPTSTTTNGVMKRVKKYRGVRQRPWGKWAAEIRDPRRAMGVWLGTFETAEDAARAYDRAAVNFRGAKAKTNFPLSDYWIKD</sequence>
<keyword evidence="2" id="KW-0611">Plant defense</keyword>
<dbReference type="PROSITE" id="PS51032">
    <property type="entry name" value="AP2_ERF"/>
    <property type="match status" value="1"/>
</dbReference>
<dbReference type="OMA" id="LYVMDNY"/>
<evidence type="ECO:0000313" key="10">
    <source>
        <dbReference type="Proteomes" id="UP000241394"/>
    </source>
</evidence>
<dbReference type="PANTHER" id="PTHR31190">
    <property type="entry name" value="DNA-BINDING DOMAIN"/>
    <property type="match status" value="1"/>
</dbReference>
<evidence type="ECO:0000256" key="2">
    <source>
        <dbReference type="ARBA" id="ARBA00022821"/>
    </source>
</evidence>
<dbReference type="STRING" id="1590841.A0A2R6R5M5"/>
<evidence type="ECO:0000256" key="5">
    <source>
        <dbReference type="ARBA" id="ARBA00023163"/>
    </source>
</evidence>
<dbReference type="InterPro" id="IPR036955">
    <property type="entry name" value="AP2/ERF_dom_sf"/>
</dbReference>
<dbReference type="Proteomes" id="UP000241394">
    <property type="component" value="Chromosome LG9"/>
</dbReference>
<feature type="region of interest" description="Disordered" evidence="7">
    <location>
        <begin position="1"/>
        <end position="23"/>
    </location>
</feature>
<dbReference type="GO" id="GO:0009873">
    <property type="term" value="P:ethylene-activated signaling pathway"/>
    <property type="evidence" value="ECO:0007669"/>
    <property type="project" value="InterPro"/>
</dbReference>
<dbReference type="OrthoDB" id="49610at2759"/>
<dbReference type="InterPro" id="IPR016177">
    <property type="entry name" value="DNA-bd_dom_sf"/>
</dbReference>
<keyword evidence="3" id="KW-0805">Transcription regulation</keyword>
<dbReference type="InterPro" id="IPR001471">
    <property type="entry name" value="AP2/ERF_dom"/>
</dbReference>
<reference evidence="9 10" key="1">
    <citation type="submission" date="2017-07" db="EMBL/GenBank/DDBJ databases">
        <title>An improved, manually edited Actinidia chinensis var. chinensis (kiwifruit) genome highlights the challenges associated with draft genomes and gene prediction in plants.</title>
        <authorList>
            <person name="Pilkington S."/>
            <person name="Crowhurst R."/>
            <person name="Hilario E."/>
            <person name="Nardozza S."/>
            <person name="Fraser L."/>
            <person name="Peng Y."/>
            <person name="Gunaseelan K."/>
            <person name="Simpson R."/>
            <person name="Tahir J."/>
            <person name="Deroles S."/>
            <person name="Templeton K."/>
            <person name="Luo Z."/>
            <person name="Davy M."/>
            <person name="Cheng C."/>
            <person name="Mcneilage M."/>
            <person name="Scaglione D."/>
            <person name="Liu Y."/>
            <person name="Zhang Q."/>
            <person name="Datson P."/>
            <person name="De Silva N."/>
            <person name="Gardiner S."/>
            <person name="Bassett H."/>
            <person name="Chagne D."/>
            <person name="Mccallum J."/>
            <person name="Dzierzon H."/>
            <person name="Deng C."/>
            <person name="Wang Y.-Y."/>
            <person name="Barron N."/>
            <person name="Manako K."/>
            <person name="Bowen J."/>
            <person name="Foster T."/>
            <person name="Erridge Z."/>
            <person name="Tiffin H."/>
            <person name="Waite C."/>
            <person name="Davies K."/>
            <person name="Grierson E."/>
            <person name="Laing W."/>
            <person name="Kirk R."/>
            <person name="Chen X."/>
            <person name="Wood M."/>
            <person name="Montefiori M."/>
            <person name="Brummell D."/>
            <person name="Schwinn K."/>
            <person name="Catanach A."/>
            <person name="Fullerton C."/>
            <person name="Li D."/>
            <person name="Meiyalaghan S."/>
            <person name="Nieuwenhuizen N."/>
            <person name="Read N."/>
            <person name="Prakash R."/>
            <person name="Hunter D."/>
            <person name="Zhang H."/>
            <person name="Mckenzie M."/>
            <person name="Knabel M."/>
            <person name="Harris A."/>
            <person name="Allan A."/>
            <person name="Chen A."/>
            <person name="Janssen B."/>
            <person name="Plunkett B."/>
            <person name="Dwamena C."/>
            <person name="Voogd C."/>
            <person name="Leif D."/>
            <person name="Lafferty D."/>
            <person name="Souleyre E."/>
            <person name="Varkonyi-Gasic E."/>
            <person name="Gambi F."/>
            <person name="Hanley J."/>
            <person name="Yao J.-L."/>
            <person name="Cheung J."/>
            <person name="David K."/>
            <person name="Warren B."/>
            <person name="Marsh K."/>
            <person name="Snowden K."/>
            <person name="Lin-Wang K."/>
            <person name="Brian L."/>
            <person name="Martinez-Sanchez M."/>
            <person name="Wang M."/>
            <person name="Ileperuma N."/>
            <person name="Macnee N."/>
            <person name="Campin R."/>
            <person name="Mcatee P."/>
            <person name="Drummond R."/>
            <person name="Espley R."/>
            <person name="Ireland H."/>
            <person name="Wu R."/>
            <person name="Atkinson R."/>
            <person name="Karunairetnam S."/>
            <person name="Bulley S."/>
            <person name="Chunkath S."/>
            <person name="Hanley Z."/>
            <person name="Storey R."/>
            <person name="Thrimawithana A."/>
            <person name="Thomson S."/>
            <person name="David C."/>
            <person name="Testolin R."/>
        </authorList>
    </citation>
    <scope>NUCLEOTIDE SEQUENCE [LARGE SCALE GENOMIC DNA]</scope>
    <source>
        <strain evidence="10">cv. Red5</strain>
        <tissue evidence="9">Young leaf</tissue>
    </source>
</reference>
<evidence type="ECO:0000256" key="7">
    <source>
        <dbReference type="SAM" id="MobiDB-lite"/>
    </source>
</evidence>
<feature type="domain" description="AP2/ERF" evidence="8">
    <location>
        <begin position="115"/>
        <end position="172"/>
    </location>
</feature>
<dbReference type="PRINTS" id="PR00367">
    <property type="entry name" value="ETHRSPELEMNT"/>
</dbReference>
<comment type="subcellular location">
    <subcellularLocation>
        <location evidence="1">Nucleus</location>
    </subcellularLocation>
</comment>
<dbReference type="Pfam" id="PF00847">
    <property type="entry name" value="AP2"/>
    <property type="match status" value="1"/>
</dbReference>
<dbReference type="GO" id="GO:0003677">
    <property type="term" value="F:DNA binding"/>
    <property type="evidence" value="ECO:0007669"/>
    <property type="project" value="UniProtKB-KW"/>
</dbReference>
<dbReference type="Gramene" id="PSS21285">
    <property type="protein sequence ID" value="PSS21285"/>
    <property type="gene ID" value="CEY00_Acc10329"/>
</dbReference>
<name>A0A2R6R5M5_ACTCC</name>
<organism evidence="9 10">
    <name type="scientific">Actinidia chinensis var. chinensis</name>
    <name type="common">Chinese soft-hair kiwi</name>
    <dbReference type="NCBI Taxonomy" id="1590841"/>
    <lineage>
        <taxon>Eukaryota</taxon>
        <taxon>Viridiplantae</taxon>
        <taxon>Streptophyta</taxon>
        <taxon>Embryophyta</taxon>
        <taxon>Tracheophyta</taxon>
        <taxon>Spermatophyta</taxon>
        <taxon>Magnoliopsida</taxon>
        <taxon>eudicotyledons</taxon>
        <taxon>Gunneridae</taxon>
        <taxon>Pentapetalae</taxon>
        <taxon>asterids</taxon>
        <taxon>Ericales</taxon>
        <taxon>Actinidiaceae</taxon>
        <taxon>Actinidia</taxon>
    </lineage>
</organism>
<dbReference type="InterPro" id="IPR044808">
    <property type="entry name" value="ERF_plant"/>
</dbReference>
<dbReference type="Gene3D" id="3.30.730.10">
    <property type="entry name" value="AP2/ERF domain"/>
    <property type="match status" value="1"/>
</dbReference>
<evidence type="ECO:0000259" key="8">
    <source>
        <dbReference type="PROSITE" id="PS51032"/>
    </source>
</evidence>
<dbReference type="GO" id="GO:0006952">
    <property type="term" value="P:defense response"/>
    <property type="evidence" value="ECO:0007669"/>
    <property type="project" value="UniProtKB-KW"/>
</dbReference>
<dbReference type="GO" id="GO:0005634">
    <property type="term" value="C:nucleus"/>
    <property type="evidence" value="ECO:0007669"/>
    <property type="project" value="UniProtKB-SubCell"/>
</dbReference>
<dbReference type="FunFam" id="3.30.730.10:FF:000001">
    <property type="entry name" value="Ethylene-responsive transcription factor 2"/>
    <property type="match status" value="1"/>
</dbReference>
<keyword evidence="6" id="KW-0539">Nucleus</keyword>
<keyword evidence="4" id="KW-0238">DNA-binding</keyword>